<proteinExistence type="predicted"/>
<evidence type="ECO:0000259" key="4">
    <source>
        <dbReference type="PROSITE" id="PS51034"/>
    </source>
</evidence>
<dbReference type="AlphaFoldDB" id="A0A4U8UVN0"/>
<feature type="signal peptide" evidence="3">
    <location>
        <begin position="1"/>
        <end position="25"/>
    </location>
</feature>
<accession>A0A4U8UVN0</accession>
<reference evidence="5 6" key="2">
    <citation type="journal article" date="2019" name="G3 (Bethesda)">
        <title>Hybrid Assembly of the Genome of the Entomopathogenic Nematode Steinernema carpocapsae Identifies the X-Chromosome.</title>
        <authorList>
            <person name="Serra L."/>
            <person name="Macchietto M."/>
            <person name="Macias-Munoz A."/>
            <person name="McGill C.J."/>
            <person name="Rodriguez I.M."/>
            <person name="Rodriguez B."/>
            <person name="Murad R."/>
            <person name="Mortazavi A."/>
        </authorList>
    </citation>
    <scope>NUCLEOTIDE SEQUENCE [LARGE SCALE GENOMIC DNA]</scope>
    <source>
        <strain evidence="5 6">ALL</strain>
    </source>
</reference>
<dbReference type="PANTHER" id="PTHR46560:SF9">
    <property type="entry name" value="ZP DOMAIN-CONTAINING PROTEIN"/>
    <property type="match status" value="1"/>
</dbReference>
<dbReference type="Proteomes" id="UP000298663">
    <property type="component" value="Unassembled WGS sequence"/>
</dbReference>
<dbReference type="EMBL" id="AZBU02000001">
    <property type="protein sequence ID" value="TMS37054.1"/>
    <property type="molecule type" value="Genomic_DNA"/>
</dbReference>
<keyword evidence="2" id="KW-0472">Membrane</keyword>
<evidence type="ECO:0000313" key="6">
    <source>
        <dbReference type="Proteomes" id="UP000298663"/>
    </source>
</evidence>
<dbReference type="STRING" id="34508.A0A4U8UVN0"/>
<dbReference type="SMART" id="SM00241">
    <property type="entry name" value="ZP"/>
    <property type="match status" value="1"/>
</dbReference>
<dbReference type="PROSITE" id="PS51034">
    <property type="entry name" value="ZP_2"/>
    <property type="match status" value="1"/>
</dbReference>
<sequence length="495" mass="55564">MAKSIVMVKAIKCIFLFYFAQLVFSSDFKVDIAWICTRDSVNFHVKTEIPFDGAFQTSGTHRECTRNGTGESVYQWSFSFEELRACGVAVDEASGFTQFNVQIHEHKVLILEQDKEFRISCASTNTRSILFQEDDEANHTEIERRIVESSELEIFVENEDGSTSEVIYGADYKLKLRFKPYDKNGGFGVHYKVKNCQAMGSESKVVDLTDNRGCPISESVLGKFLYADGMAVATLPSMFRFPDREDLKISCSVEACKSTADCKHFCHMIRDESLSSENYDDVVQLLQGETLTRPVLGRASTSMKVIERRTMNENVARHERLSKMCGLPTEVLVLYRLCLGLCFLFLAGCLVNCLVFLKRYSKPKSTTNCSPLSSLQRNEFWIESVDFDSAFSGTQAPVDRSVFVPQDHADRRSSFMSYASIKQKPKHSSPPVQSPEGLHAPSSDVVFRSSQLGFSGKTFYSNAVSVESSSPDQSKHLSIISSDSIRSKCKSHSSR</sequence>
<keyword evidence="2" id="KW-0812">Transmembrane</keyword>
<feature type="region of interest" description="Disordered" evidence="1">
    <location>
        <begin position="465"/>
        <end position="495"/>
    </location>
</feature>
<dbReference type="InterPro" id="IPR001507">
    <property type="entry name" value="ZP_dom"/>
</dbReference>
<dbReference type="OrthoDB" id="5877530at2759"/>
<evidence type="ECO:0000256" key="2">
    <source>
        <dbReference type="SAM" id="Phobius"/>
    </source>
</evidence>
<gene>
    <name evidence="5" type="ORF">L596_004072</name>
</gene>
<dbReference type="PANTHER" id="PTHR46560">
    <property type="entry name" value="CYPHER, ISOFORM B"/>
    <property type="match status" value="1"/>
</dbReference>
<keyword evidence="2" id="KW-1133">Transmembrane helix</keyword>
<name>A0A4U8UVN0_STECR</name>
<evidence type="ECO:0000313" key="5">
    <source>
        <dbReference type="EMBL" id="TMS37054.1"/>
    </source>
</evidence>
<feature type="domain" description="ZP" evidence="4">
    <location>
        <begin position="35"/>
        <end position="273"/>
    </location>
</feature>
<organism evidence="5 6">
    <name type="scientific">Steinernema carpocapsae</name>
    <name type="common">Entomopathogenic nematode</name>
    <dbReference type="NCBI Taxonomy" id="34508"/>
    <lineage>
        <taxon>Eukaryota</taxon>
        <taxon>Metazoa</taxon>
        <taxon>Ecdysozoa</taxon>
        <taxon>Nematoda</taxon>
        <taxon>Chromadorea</taxon>
        <taxon>Rhabditida</taxon>
        <taxon>Tylenchina</taxon>
        <taxon>Panagrolaimomorpha</taxon>
        <taxon>Strongyloidoidea</taxon>
        <taxon>Steinernematidae</taxon>
        <taxon>Steinernema</taxon>
    </lineage>
</organism>
<comment type="caution">
    <text evidence="5">The sequence shown here is derived from an EMBL/GenBank/DDBJ whole genome shotgun (WGS) entry which is preliminary data.</text>
</comment>
<reference evidence="5 6" key="1">
    <citation type="journal article" date="2015" name="Genome Biol.">
        <title>Comparative genomics of Steinernema reveals deeply conserved gene regulatory networks.</title>
        <authorList>
            <person name="Dillman A.R."/>
            <person name="Macchietto M."/>
            <person name="Porter C.F."/>
            <person name="Rogers A."/>
            <person name="Williams B."/>
            <person name="Antoshechkin I."/>
            <person name="Lee M.M."/>
            <person name="Goodwin Z."/>
            <person name="Lu X."/>
            <person name="Lewis E.E."/>
            <person name="Goodrich-Blair H."/>
            <person name="Stock S.P."/>
            <person name="Adams B.J."/>
            <person name="Sternberg P.W."/>
            <person name="Mortazavi A."/>
        </authorList>
    </citation>
    <scope>NUCLEOTIDE SEQUENCE [LARGE SCALE GENOMIC DNA]</scope>
    <source>
        <strain evidence="5 6">ALL</strain>
    </source>
</reference>
<evidence type="ECO:0000256" key="3">
    <source>
        <dbReference type="SAM" id="SignalP"/>
    </source>
</evidence>
<keyword evidence="6" id="KW-1185">Reference proteome</keyword>
<feature type="chain" id="PRO_5020414759" description="ZP domain-containing protein" evidence="3">
    <location>
        <begin position="26"/>
        <end position="495"/>
    </location>
</feature>
<protein>
    <recommendedName>
        <fullName evidence="4">ZP domain-containing protein</fullName>
    </recommendedName>
</protein>
<evidence type="ECO:0000256" key="1">
    <source>
        <dbReference type="SAM" id="MobiDB-lite"/>
    </source>
</evidence>
<keyword evidence="3" id="KW-0732">Signal</keyword>
<feature type="transmembrane region" description="Helical" evidence="2">
    <location>
        <begin position="333"/>
        <end position="357"/>
    </location>
</feature>